<dbReference type="PANTHER" id="PTHR43707:SF1">
    <property type="entry name" value="HISTIDINE--TRNA LIGASE, MITOCHONDRIAL-RELATED"/>
    <property type="match status" value="1"/>
</dbReference>
<dbReference type="SUPFAM" id="SSF55681">
    <property type="entry name" value="Class II aaRS and biotin synthetases"/>
    <property type="match status" value="1"/>
</dbReference>
<dbReference type="CDD" id="cd00773">
    <property type="entry name" value="HisRS-like_core"/>
    <property type="match status" value="1"/>
</dbReference>
<comment type="caution">
    <text evidence="8">The sequence shown here is derived from an EMBL/GenBank/DDBJ whole genome shotgun (WGS) entry which is preliminary data.</text>
</comment>
<sequence>MPKIQQTNKIKGTRDVMPDESLYWNYALNVTEEVVLSAGVDKIETPILEKFEIYEKIFKDENESILNSIYSFEPAKSDGSKKKKGSKEEGTFSLRPEIIPGIARMYIENNMQSWTKPLSLYTIGKCFKNDNSQTGRNKEFNQMAVEIIGEEDPMIDANIISLAWDITRKLKIDDAEIHINSMGCPDCRPKIKKSLNEYFKKKQSKLCDDCKKKMKKNTIGILACKNEKCQNTIASAPLSIDNICDDCKKNFMSVLEYLDEMGVIYNLAPNLVRENDYHNKTVFEISIGQERKHTLLGGGGRHDHLIERLGGEQTPAIGLEINIDLLAEYIKSNNIKIPKNKSKVNVFIIQLGESAKKIAIKKAKELRKLGISTGIAIGKDTIKAQLKSAEKVNALFSIIIGQREAVTNTSLVRDMRDGVQETIELDDLNVRIFNMVEERIKEETEYTKKMRMKK</sequence>
<keyword evidence="5" id="KW-0963">Cytoplasm</keyword>
<dbReference type="GO" id="GO:0004821">
    <property type="term" value="F:histidine-tRNA ligase activity"/>
    <property type="evidence" value="ECO:0007669"/>
    <property type="project" value="UniProtKB-UniRule"/>
</dbReference>
<dbReference type="Pfam" id="PF03129">
    <property type="entry name" value="HGTP_anticodon"/>
    <property type="match status" value="1"/>
</dbReference>
<dbReference type="Pfam" id="PF13393">
    <property type="entry name" value="tRNA-synt_His"/>
    <property type="match status" value="1"/>
</dbReference>
<dbReference type="GO" id="GO:0006427">
    <property type="term" value="P:histidyl-tRNA aminoacylation"/>
    <property type="evidence" value="ECO:0007669"/>
    <property type="project" value="UniProtKB-UniRule"/>
</dbReference>
<dbReference type="AlphaFoldDB" id="A0A7C4M1G4"/>
<accession>A0A7C4M1G4</accession>
<comment type="similarity">
    <text evidence="1 5">Belongs to the class-II aminoacyl-tRNA synthetase family.</text>
</comment>
<evidence type="ECO:0000256" key="1">
    <source>
        <dbReference type="ARBA" id="ARBA00008226"/>
    </source>
</evidence>
<reference evidence="8" key="1">
    <citation type="journal article" date="2020" name="mSystems">
        <title>Genome- and Community-Level Interaction Insights into Carbon Utilization and Element Cycling Functions of Hydrothermarchaeota in Hydrothermal Sediment.</title>
        <authorList>
            <person name="Zhou Z."/>
            <person name="Liu Y."/>
            <person name="Xu W."/>
            <person name="Pan J."/>
            <person name="Luo Z.H."/>
            <person name="Li M."/>
        </authorList>
    </citation>
    <scope>NUCLEOTIDE SEQUENCE [LARGE SCALE GENOMIC DNA]</scope>
    <source>
        <strain evidence="8">SpSt-579</strain>
    </source>
</reference>
<evidence type="ECO:0000259" key="7">
    <source>
        <dbReference type="PROSITE" id="PS50862"/>
    </source>
</evidence>
<dbReference type="InterPro" id="IPR004154">
    <property type="entry name" value="Anticodon-bd"/>
</dbReference>
<evidence type="ECO:0000313" key="8">
    <source>
        <dbReference type="EMBL" id="HGT70791.1"/>
    </source>
</evidence>
<proteinExistence type="inferred from homology"/>
<dbReference type="NCBIfam" id="TIGR00442">
    <property type="entry name" value="hisS"/>
    <property type="match status" value="1"/>
</dbReference>
<dbReference type="Gene3D" id="3.30.930.10">
    <property type="entry name" value="Bira Bifunctional Protein, Domain 2"/>
    <property type="match status" value="1"/>
</dbReference>
<name>A0A7C4M1G4_UNCC3</name>
<dbReference type="PROSITE" id="PS50862">
    <property type="entry name" value="AA_TRNA_LIGASE_II"/>
    <property type="match status" value="1"/>
</dbReference>
<comment type="catalytic activity">
    <reaction evidence="4 5">
        <text>tRNA(His) + L-histidine + ATP = L-histidyl-tRNA(His) + AMP + diphosphate + H(+)</text>
        <dbReference type="Rhea" id="RHEA:17313"/>
        <dbReference type="Rhea" id="RHEA-COMP:9665"/>
        <dbReference type="Rhea" id="RHEA-COMP:9689"/>
        <dbReference type="ChEBI" id="CHEBI:15378"/>
        <dbReference type="ChEBI" id="CHEBI:30616"/>
        <dbReference type="ChEBI" id="CHEBI:33019"/>
        <dbReference type="ChEBI" id="CHEBI:57595"/>
        <dbReference type="ChEBI" id="CHEBI:78442"/>
        <dbReference type="ChEBI" id="CHEBI:78527"/>
        <dbReference type="ChEBI" id="CHEBI:456215"/>
        <dbReference type="EC" id="6.1.1.21"/>
    </reaction>
</comment>
<dbReference type="InterPro" id="IPR045864">
    <property type="entry name" value="aa-tRNA-synth_II/BPL/LPL"/>
</dbReference>
<comment type="subcellular location">
    <subcellularLocation>
        <location evidence="5">Cytoplasm</location>
    </subcellularLocation>
</comment>
<keyword evidence="5 8" id="KW-0436">Ligase</keyword>
<feature type="binding site" evidence="6">
    <location>
        <position position="142"/>
    </location>
    <ligand>
        <name>L-histidine</name>
        <dbReference type="ChEBI" id="CHEBI:57595"/>
    </ligand>
</feature>
<dbReference type="PIRSF" id="PIRSF001549">
    <property type="entry name" value="His-tRNA_synth"/>
    <property type="match status" value="1"/>
</dbReference>
<organism evidence="8">
    <name type="scientific">candidate division CPR3 bacterium</name>
    <dbReference type="NCBI Taxonomy" id="2268181"/>
    <lineage>
        <taxon>Bacteria</taxon>
        <taxon>Bacteria division CPR3</taxon>
    </lineage>
</organism>
<feature type="domain" description="Aminoacyl-transfer RNA synthetases class-II family profile" evidence="7">
    <location>
        <begin position="39"/>
        <end position="338"/>
    </location>
</feature>
<feature type="binding site" evidence="6">
    <location>
        <position position="146"/>
    </location>
    <ligand>
        <name>L-histidine</name>
        <dbReference type="ChEBI" id="CHEBI:57595"/>
    </ligand>
</feature>
<dbReference type="SUPFAM" id="SSF52954">
    <property type="entry name" value="Class II aaRS ABD-related"/>
    <property type="match status" value="1"/>
</dbReference>
<keyword evidence="2 5" id="KW-0547">Nucleotide-binding</keyword>
<keyword evidence="5" id="KW-0067">ATP-binding</keyword>
<evidence type="ECO:0000256" key="3">
    <source>
        <dbReference type="ARBA" id="ARBA00023146"/>
    </source>
</evidence>
<dbReference type="InterPro" id="IPR006195">
    <property type="entry name" value="aa-tRNA-synth_II"/>
</dbReference>
<dbReference type="EMBL" id="DSYQ01000003">
    <property type="protein sequence ID" value="HGT70791.1"/>
    <property type="molecule type" value="Genomic_DNA"/>
</dbReference>
<dbReference type="InterPro" id="IPR004516">
    <property type="entry name" value="HisRS/HisZ"/>
</dbReference>
<dbReference type="PANTHER" id="PTHR43707">
    <property type="entry name" value="HISTIDYL-TRNA SYNTHETASE"/>
    <property type="match status" value="1"/>
</dbReference>
<dbReference type="InterPro" id="IPR015807">
    <property type="entry name" value="His-tRNA-ligase"/>
</dbReference>
<keyword evidence="3 5" id="KW-0030">Aminoacyl-tRNA synthetase</keyword>
<dbReference type="InterPro" id="IPR036621">
    <property type="entry name" value="Anticodon-bd_dom_sf"/>
</dbReference>
<evidence type="ECO:0000256" key="6">
    <source>
        <dbReference type="PIRSR" id="PIRSR001549-1"/>
    </source>
</evidence>
<dbReference type="HAMAP" id="MF_00127">
    <property type="entry name" value="His_tRNA_synth"/>
    <property type="match status" value="1"/>
</dbReference>
<dbReference type="EC" id="6.1.1.21" evidence="5"/>
<comment type="subunit">
    <text evidence="5">Homodimer.</text>
</comment>
<feature type="binding site" evidence="6">
    <location>
        <position position="273"/>
    </location>
    <ligand>
        <name>L-histidine</name>
        <dbReference type="ChEBI" id="CHEBI:57595"/>
    </ligand>
</feature>
<keyword evidence="5" id="KW-0648">Protein biosynthesis</keyword>
<evidence type="ECO:0000256" key="4">
    <source>
        <dbReference type="ARBA" id="ARBA00047639"/>
    </source>
</evidence>
<dbReference type="InterPro" id="IPR041715">
    <property type="entry name" value="HisRS-like_core"/>
</dbReference>
<evidence type="ECO:0000256" key="5">
    <source>
        <dbReference type="HAMAP-Rule" id="MF_00127"/>
    </source>
</evidence>
<dbReference type="GO" id="GO:0005737">
    <property type="term" value="C:cytoplasm"/>
    <property type="evidence" value="ECO:0007669"/>
    <property type="project" value="UniProtKB-SubCell"/>
</dbReference>
<gene>
    <name evidence="5" type="primary">hisS</name>
    <name evidence="8" type="ORF">ENT43_00845</name>
</gene>
<dbReference type="Gene3D" id="3.40.50.800">
    <property type="entry name" value="Anticodon-binding domain"/>
    <property type="match status" value="1"/>
</dbReference>
<evidence type="ECO:0000256" key="2">
    <source>
        <dbReference type="ARBA" id="ARBA00022741"/>
    </source>
</evidence>
<dbReference type="GO" id="GO:0005524">
    <property type="term" value="F:ATP binding"/>
    <property type="evidence" value="ECO:0007669"/>
    <property type="project" value="UniProtKB-UniRule"/>
</dbReference>
<protein>
    <recommendedName>
        <fullName evidence="5">Histidine--tRNA ligase</fullName>
        <ecNumber evidence="5">6.1.1.21</ecNumber>
    </recommendedName>
    <alternativeName>
        <fullName evidence="5">Histidyl-tRNA synthetase</fullName>
        <shortName evidence="5">HisRS</shortName>
    </alternativeName>
</protein>